<reference evidence="2" key="1">
    <citation type="submission" date="2021-10" db="EMBL/GenBank/DDBJ databases">
        <title>Novel species in genus Arthrobacter.</title>
        <authorList>
            <person name="Liu Y."/>
        </authorList>
    </citation>
    <scope>NUCLEOTIDE SEQUENCE</scope>
    <source>
        <strain evidence="2">Zg-Y809</strain>
    </source>
</reference>
<dbReference type="RefSeq" id="WP_227907781.1">
    <property type="nucleotide sequence ID" value="NZ_CP095461.1"/>
</dbReference>
<dbReference type="Proteomes" id="UP001139264">
    <property type="component" value="Unassembled WGS sequence"/>
</dbReference>
<evidence type="ECO:0008006" key="4">
    <source>
        <dbReference type="Google" id="ProtNLM"/>
    </source>
</evidence>
<feature type="region of interest" description="Disordered" evidence="1">
    <location>
        <begin position="1"/>
        <end position="27"/>
    </location>
</feature>
<comment type="caution">
    <text evidence="2">The sequence shown here is derived from an EMBL/GenBank/DDBJ whole genome shotgun (WGS) entry which is preliminary data.</text>
</comment>
<accession>A0A9X1S6U9</accession>
<name>A0A9X1S6U9_9MICC</name>
<proteinExistence type="predicted"/>
<organism evidence="2 3">
    <name type="scientific">Arthrobacter gengyunqii</name>
    <dbReference type="NCBI Taxonomy" id="2886940"/>
    <lineage>
        <taxon>Bacteria</taxon>
        <taxon>Bacillati</taxon>
        <taxon>Actinomycetota</taxon>
        <taxon>Actinomycetes</taxon>
        <taxon>Micrococcales</taxon>
        <taxon>Micrococcaceae</taxon>
        <taxon>Arthrobacter</taxon>
    </lineage>
</organism>
<dbReference type="EMBL" id="JAJFZP010000006">
    <property type="protein sequence ID" value="MCC3269322.1"/>
    <property type="molecule type" value="Genomic_DNA"/>
</dbReference>
<evidence type="ECO:0000256" key="1">
    <source>
        <dbReference type="SAM" id="MobiDB-lite"/>
    </source>
</evidence>
<sequence>MKRTGIQAGRPGIPPPHSPPQKDGTVISSAFSPPFSRCLAAGALSLGLILSGCTASPGAPGEAGDPDVPAVSLQQSGAVTGVFDGGTGPASLAASSAFFESSPAAVVLGAANPAASGLAAAAAAGLGVPLLVVEPGNEQQVEGELERLRVDSVVLYGAPAEGWPAVAGDRTQVSGPADVDGFRTVLDLEVVPAEASGAVARIAAMDRGEPLAVPGLEAAPAQTAVQETNASETEVPKDKAPAQELPEFEAAGNRAEAIVLATEDPASAAAVATARAAGAEVRMVEAADPRADPATIEALRSHRDGGIYAVGDGFGGAETFAAHSDVALNAPELPGGGQTVFPGRRMVALYGHPSGGSLGVLGEQGLEESIRRAQETAAQYQPFSDEPVVPALELITTVASSEAGADGDFSTETAVAELLPWIEAAGEAGVYVILDLQPGHSTFLNQARRYEELLKFPHVGLALDSEWRLAPGQRHLEQIGSVDAAEVNEVSAWLAELTRENVLPQKLFMLHQFNSSMIRDRDQLDVSHSELAVSLHADGHGTPGEKLDTWNVLRTGLQPEIWPGWKNFYDEDTPTLTPEQTFTQIDPKPWFISYQ</sequence>
<evidence type="ECO:0000313" key="3">
    <source>
        <dbReference type="Proteomes" id="UP001139264"/>
    </source>
</evidence>
<gene>
    <name evidence="2" type="ORF">LJ751_08080</name>
</gene>
<dbReference type="AlphaFoldDB" id="A0A9X1S6U9"/>
<protein>
    <recommendedName>
        <fullName evidence="4">Cell wall-binding repeat-containing protein</fullName>
    </recommendedName>
</protein>
<evidence type="ECO:0000313" key="2">
    <source>
        <dbReference type="EMBL" id="MCC3269322.1"/>
    </source>
</evidence>